<evidence type="ECO:0000313" key="2">
    <source>
        <dbReference type="Proteomes" id="UP000254841"/>
    </source>
</evidence>
<name>A0A377J715_9HELI</name>
<sequence length="72" mass="8287">MTLIIENIKDEFLPAYTELVKNTNAIIIAQHDDMQKAEIQEAIAEFEAEQREGKTKRYKSLAEFERAMQANG</sequence>
<proteinExistence type="predicted"/>
<evidence type="ECO:0000313" key="1">
    <source>
        <dbReference type="EMBL" id="STO97583.1"/>
    </source>
</evidence>
<accession>A0A377J715</accession>
<dbReference type="EMBL" id="UGHV01000001">
    <property type="protein sequence ID" value="STO97583.1"/>
    <property type="molecule type" value="Genomic_DNA"/>
</dbReference>
<dbReference type="RefSeq" id="WP_115011809.1">
    <property type="nucleotide sequence ID" value="NZ_UGHV01000001.1"/>
</dbReference>
<dbReference type="Proteomes" id="UP000254841">
    <property type="component" value="Unassembled WGS sequence"/>
</dbReference>
<dbReference type="OrthoDB" id="5359227at2"/>
<dbReference type="AlphaFoldDB" id="A0A377J715"/>
<gene>
    <name evidence="1" type="ORF">NCTC12410_01415</name>
</gene>
<protein>
    <submittedName>
        <fullName evidence="1">Uncharacterized protein</fullName>
    </submittedName>
</protein>
<organism evidence="1 2">
    <name type="scientific">Helicobacter canis</name>
    <dbReference type="NCBI Taxonomy" id="29419"/>
    <lineage>
        <taxon>Bacteria</taxon>
        <taxon>Pseudomonadati</taxon>
        <taxon>Campylobacterota</taxon>
        <taxon>Epsilonproteobacteria</taxon>
        <taxon>Campylobacterales</taxon>
        <taxon>Helicobacteraceae</taxon>
        <taxon>Helicobacter</taxon>
    </lineage>
</organism>
<reference evidence="1 2" key="1">
    <citation type="submission" date="2018-06" db="EMBL/GenBank/DDBJ databases">
        <authorList>
            <consortium name="Pathogen Informatics"/>
            <person name="Doyle S."/>
        </authorList>
    </citation>
    <scope>NUCLEOTIDE SEQUENCE [LARGE SCALE GENOMIC DNA]</scope>
    <source>
        <strain evidence="1 2">NCTC12410</strain>
    </source>
</reference>